<evidence type="ECO:0000256" key="3">
    <source>
        <dbReference type="SAM" id="MobiDB-lite"/>
    </source>
</evidence>
<gene>
    <name evidence="5" type="ORF">PCOR1329_LOCUS59619</name>
</gene>
<sequence length="870" mass="87650">MAPTSADTRDAAALVDLIRERLAFKAMPASALAGAAMAGPGPQPTGQPRKRQKCALLPWFFLQRDWGWLVSAELSVAAKISLVAHRMWPLGIVRPSEGFRKQGVAIVICRDTALANVIGSERRRLALRLKDAVRGAAKPRTHGRALACPRVPEMPSIPVRAFACDADQPVPPPQSVLEIYDSVLRGVCIRAASGHVAGDSAGCSSHSQVGLGAQARSVRSVAQQAFGAQMQLMAAQFPIDVSRGVAIPLRAAAAGASGRVDEQPLSRPRALADGAVESHGSLAAATGTATPATAASGSAAGALAELEAHVAVAASGAAAASKAKVEEKAQEKASGEVMGKAAGTMVAPTRGKPAAESGNAPGGDLMLLHLRGDALARVARPASSGAANATEGASASASTVRASSSGAQWRGLGGVVDCVSHPGKERKIDVARAAVGYAFSASDIDQAPQTVEDAAKWIAAASVAEARAGGVAAAGFVVGFVPAAGPPVAPVVLPLPLDLASAAALWAANFASRGDHPNAVAYSVAIDALSQGGQWMAAVALFARMRASGLAPDLVAYSAVISACHGGNQWKFACALLEAMRKDAVLPNVVSYSAAISTCKSAHEWAWALALLQEMQLHGVRPNDVALATAAHACQNAGQHALAEQLFRKMSGPLLSEAPAAAAREPPAAAPAAPRTPPAAPGPPSAASVSRPPGPPGPPPEGAAPAPPGPPPAAAAAPRPPGLPPAAAAPGPSAARAQEVAPTPPSPAALPAPAGPPVAEAAAIGDSSTASGPLSYRRLENGNALMDLHGLPVEVAKIAVQVALEDLLLSSFSGEEIGDLIIITGVGKHSPGGVAMVRPAVIEFLRDSLCISGRTRRATARAGCACQRRS</sequence>
<feature type="domain" description="Smr" evidence="4">
    <location>
        <begin position="786"/>
        <end position="870"/>
    </location>
</feature>
<evidence type="ECO:0000313" key="5">
    <source>
        <dbReference type="EMBL" id="CAK0874825.1"/>
    </source>
</evidence>
<dbReference type="Proteomes" id="UP001189429">
    <property type="component" value="Unassembled WGS sequence"/>
</dbReference>
<dbReference type="Gene3D" id="3.30.1370.110">
    <property type="match status" value="1"/>
</dbReference>
<dbReference type="PANTHER" id="PTHR47447">
    <property type="entry name" value="OS03G0856100 PROTEIN"/>
    <property type="match status" value="1"/>
</dbReference>
<dbReference type="InterPro" id="IPR002885">
    <property type="entry name" value="PPR_rpt"/>
</dbReference>
<reference evidence="5" key="1">
    <citation type="submission" date="2023-10" db="EMBL/GenBank/DDBJ databases">
        <authorList>
            <person name="Chen Y."/>
            <person name="Shah S."/>
            <person name="Dougan E. K."/>
            <person name="Thang M."/>
            <person name="Chan C."/>
        </authorList>
    </citation>
    <scope>NUCLEOTIDE SEQUENCE [LARGE SCALE GENOMIC DNA]</scope>
</reference>
<dbReference type="PROSITE" id="PS50828">
    <property type="entry name" value="SMR"/>
    <property type="match status" value="1"/>
</dbReference>
<dbReference type="SMART" id="SM00463">
    <property type="entry name" value="SMR"/>
    <property type="match status" value="1"/>
</dbReference>
<comment type="caution">
    <text evidence="5">The sequence shown here is derived from an EMBL/GenBank/DDBJ whole genome shotgun (WGS) entry which is preliminary data.</text>
</comment>
<feature type="repeat" description="PPR" evidence="2">
    <location>
        <begin position="553"/>
        <end position="587"/>
    </location>
</feature>
<feature type="compositionally biased region" description="Pro residues" evidence="3">
    <location>
        <begin position="692"/>
        <end position="724"/>
    </location>
</feature>
<organism evidence="5 6">
    <name type="scientific">Prorocentrum cordatum</name>
    <dbReference type="NCBI Taxonomy" id="2364126"/>
    <lineage>
        <taxon>Eukaryota</taxon>
        <taxon>Sar</taxon>
        <taxon>Alveolata</taxon>
        <taxon>Dinophyceae</taxon>
        <taxon>Prorocentrales</taxon>
        <taxon>Prorocentraceae</taxon>
        <taxon>Prorocentrum</taxon>
    </lineage>
</organism>
<feature type="compositionally biased region" description="Pro residues" evidence="3">
    <location>
        <begin position="674"/>
        <end position="684"/>
    </location>
</feature>
<feature type="compositionally biased region" description="Low complexity" evidence="3">
    <location>
        <begin position="725"/>
        <end position="737"/>
    </location>
</feature>
<dbReference type="PROSITE" id="PS51375">
    <property type="entry name" value="PPR"/>
    <property type="match status" value="3"/>
</dbReference>
<dbReference type="InterPro" id="IPR002625">
    <property type="entry name" value="Smr_dom"/>
</dbReference>
<dbReference type="SUPFAM" id="SSF160443">
    <property type="entry name" value="SMR domain-like"/>
    <property type="match status" value="1"/>
</dbReference>
<dbReference type="InterPro" id="IPR036063">
    <property type="entry name" value="Smr_dom_sf"/>
</dbReference>
<dbReference type="NCBIfam" id="TIGR00756">
    <property type="entry name" value="PPR"/>
    <property type="match status" value="1"/>
</dbReference>
<feature type="region of interest" description="Disordered" evidence="3">
    <location>
        <begin position="658"/>
        <end position="760"/>
    </location>
</feature>
<proteinExistence type="predicted"/>
<protein>
    <recommendedName>
        <fullName evidence="4">Smr domain-containing protein</fullName>
    </recommendedName>
</protein>
<dbReference type="EMBL" id="CAUYUJ010017438">
    <property type="protein sequence ID" value="CAK0874825.1"/>
    <property type="molecule type" value="Genomic_DNA"/>
</dbReference>
<keyword evidence="6" id="KW-1185">Reference proteome</keyword>
<dbReference type="InterPro" id="IPR011990">
    <property type="entry name" value="TPR-like_helical_dom_sf"/>
</dbReference>
<dbReference type="Pfam" id="PF13041">
    <property type="entry name" value="PPR_2"/>
    <property type="match status" value="1"/>
</dbReference>
<feature type="compositionally biased region" description="Pro residues" evidence="3">
    <location>
        <begin position="742"/>
        <end position="756"/>
    </location>
</feature>
<accession>A0ABN9VPJ8</accession>
<name>A0ABN9VPJ8_9DINO</name>
<dbReference type="PANTHER" id="PTHR47447:SF17">
    <property type="entry name" value="OS12G0638900 PROTEIN"/>
    <property type="match status" value="1"/>
</dbReference>
<feature type="repeat" description="PPR" evidence="2">
    <location>
        <begin position="588"/>
        <end position="622"/>
    </location>
</feature>
<evidence type="ECO:0000313" key="6">
    <source>
        <dbReference type="Proteomes" id="UP001189429"/>
    </source>
</evidence>
<keyword evidence="1" id="KW-0677">Repeat</keyword>
<evidence type="ECO:0000256" key="1">
    <source>
        <dbReference type="ARBA" id="ARBA00022737"/>
    </source>
</evidence>
<feature type="repeat" description="PPR" evidence="2">
    <location>
        <begin position="518"/>
        <end position="552"/>
    </location>
</feature>
<evidence type="ECO:0000259" key="4">
    <source>
        <dbReference type="PROSITE" id="PS50828"/>
    </source>
</evidence>
<feature type="compositionally biased region" description="Low complexity" evidence="3">
    <location>
        <begin position="658"/>
        <end position="673"/>
    </location>
</feature>
<dbReference type="Gene3D" id="1.25.40.10">
    <property type="entry name" value="Tetratricopeptide repeat domain"/>
    <property type="match status" value="1"/>
</dbReference>
<evidence type="ECO:0000256" key="2">
    <source>
        <dbReference type="PROSITE-ProRule" id="PRU00708"/>
    </source>
</evidence>